<accession>A0A1Q9CAY2</accession>
<feature type="signal peptide" evidence="1">
    <location>
        <begin position="1"/>
        <end position="22"/>
    </location>
</feature>
<comment type="caution">
    <text evidence="2">The sequence shown here is derived from an EMBL/GenBank/DDBJ whole genome shotgun (WGS) entry which is preliminary data.</text>
</comment>
<organism evidence="2 3">
    <name type="scientific">Symbiodinium microadriaticum</name>
    <name type="common">Dinoflagellate</name>
    <name type="synonym">Zooxanthella microadriatica</name>
    <dbReference type="NCBI Taxonomy" id="2951"/>
    <lineage>
        <taxon>Eukaryota</taxon>
        <taxon>Sar</taxon>
        <taxon>Alveolata</taxon>
        <taxon>Dinophyceae</taxon>
        <taxon>Suessiales</taxon>
        <taxon>Symbiodiniaceae</taxon>
        <taxon>Symbiodinium</taxon>
    </lineage>
</organism>
<name>A0A1Q9CAY2_SYMMI</name>
<dbReference type="EMBL" id="LSRX01001429">
    <property type="protein sequence ID" value="OLP79977.1"/>
    <property type="molecule type" value="Genomic_DNA"/>
</dbReference>
<dbReference type="AlphaFoldDB" id="A0A1Q9CAY2"/>
<evidence type="ECO:0000313" key="2">
    <source>
        <dbReference type="EMBL" id="OLP79977.1"/>
    </source>
</evidence>
<dbReference type="Proteomes" id="UP000186817">
    <property type="component" value="Unassembled WGS sequence"/>
</dbReference>
<keyword evidence="1" id="KW-0732">Signal</keyword>
<feature type="chain" id="PRO_5012525525" evidence="1">
    <location>
        <begin position="23"/>
        <end position="138"/>
    </location>
</feature>
<keyword evidence="3" id="KW-1185">Reference proteome</keyword>
<evidence type="ECO:0000256" key="1">
    <source>
        <dbReference type="SAM" id="SignalP"/>
    </source>
</evidence>
<protein>
    <submittedName>
        <fullName evidence="2">Uncharacterized protein</fullName>
    </submittedName>
</protein>
<evidence type="ECO:0000313" key="3">
    <source>
        <dbReference type="Proteomes" id="UP000186817"/>
    </source>
</evidence>
<proteinExistence type="predicted"/>
<sequence length="138" mass="15382">MPLAQPAQVVVLRCVLLPACPAVNMELWDEICGRLAELAELKIQAPWQAEPPRPGLDLWGEVCWRLAELAEVKLNAKVRESPSVLLEPALPSDLRDEQPRTILSHGVKAKCSHHAANRRKKTKMIVGLSNMQKQRLGL</sequence>
<reference evidence="2 3" key="1">
    <citation type="submission" date="2016-02" db="EMBL/GenBank/DDBJ databases">
        <title>Genome analysis of coral dinoflagellate symbionts highlights evolutionary adaptations to a symbiotic lifestyle.</title>
        <authorList>
            <person name="Aranda M."/>
            <person name="Li Y."/>
            <person name="Liew Y.J."/>
            <person name="Baumgarten S."/>
            <person name="Simakov O."/>
            <person name="Wilson M."/>
            <person name="Piel J."/>
            <person name="Ashoor H."/>
            <person name="Bougouffa S."/>
            <person name="Bajic V.B."/>
            <person name="Ryu T."/>
            <person name="Ravasi T."/>
            <person name="Bayer T."/>
            <person name="Micklem G."/>
            <person name="Kim H."/>
            <person name="Bhak J."/>
            <person name="Lajeunesse T.C."/>
            <person name="Voolstra C.R."/>
        </authorList>
    </citation>
    <scope>NUCLEOTIDE SEQUENCE [LARGE SCALE GENOMIC DNA]</scope>
    <source>
        <strain evidence="2 3">CCMP2467</strain>
    </source>
</reference>
<gene>
    <name evidence="2" type="ORF">AK812_SmicGene39670</name>
</gene>